<dbReference type="Proteomes" id="UP001341840">
    <property type="component" value="Unassembled WGS sequence"/>
</dbReference>
<keyword evidence="3" id="KW-1185">Reference proteome</keyword>
<comment type="caution">
    <text evidence="2">The sequence shown here is derived from an EMBL/GenBank/DDBJ whole genome shotgun (WGS) entry which is preliminary data.</text>
</comment>
<proteinExistence type="predicted"/>
<name>A0ABU6VRV3_9FABA</name>
<evidence type="ECO:0000313" key="2">
    <source>
        <dbReference type="EMBL" id="MED6175884.1"/>
    </source>
</evidence>
<feature type="region of interest" description="Disordered" evidence="1">
    <location>
        <begin position="308"/>
        <end position="342"/>
    </location>
</feature>
<protein>
    <submittedName>
        <fullName evidence="2">Uncharacterized protein</fullName>
    </submittedName>
</protein>
<dbReference type="EMBL" id="JASCZI010152306">
    <property type="protein sequence ID" value="MED6175884.1"/>
    <property type="molecule type" value="Genomic_DNA"/>
</dbReference>
<feature type="compositionally biased region" description="Polar residues" evidence="1">
    <location>
        <begin position="330"/>
        <end position="342"/>
    </location>
</feature>
<reference evidence="2 3" key="1">
    <citation type="journal article" date="2023" name="Plants (Basel)">
        <title>Bridging the Gap: Combining Genomics and Transcriptomics Approaches to Understand Stylosanthes scabra, an Orphan Legume from the Brazilian Caatinga.</title>
        <authorList>
            <person name="Ferreira-Neto J.R.C."/>
            <person name="da Silva M.D."/>
            <person name="Binneck E."/>
            <person name="de Melo N.F."/>
            <person name="da Silva R.H."/>
            <person name="de Melo A.L.T.M."/>
            <person name="Pandolfi V."/>
            <person name="Bustamante F.O."/>
            <person name="Brasileiro-Vidal A.C."/>
            <person name="Benko-Iseppon A.M."/>
        </authorList>
    </citation>
    <scope>NUCLEOTIDE SEQUENCE [LARGE SCALE GENOMIC DNA]</scope>
    <source>
        <tissue evidence="2">Leaves</tissue>
    </source>
</reference>
<accession>A0ABU6VRV3</accession>
<organism evidence="2 3">
    <name type="scientific">Stylosanthes scabra</name>
    <dbReference type="NCBI Taxonomy" id="79078"/>
    <lineage>
        <taxon>Eukaryota</taxon>
        <taxon>Viridiplantae</taxon>
        <taxon>Streptophyta</taxon>
        <taxon>Embryophyta</taxon>
        <taxon>Tracheophyta</taxon>
        <taxon>Spermatophyta</taxon>
        <taxon>Magnoliopsida</taxon>
        <taxon>eudicotyledons</taxon>
        <taxon>Gunneridae</taxon>
        <taxon>Pentapetalae</taxon>
        <taxon>rosids</taxon>
        <taxon>fabids</taxon>
        <taxon>Fabales</taxon>
        <taxon>Fabaceae</taxon>
        <taxon>Papilionoideae</taxon>
        <taxon>50 kb inversion clade</taxon>
        <taxon>dalbergioids sensu lato</taxon>
        <taxon>Dalbergieae</taxon>
        <taxon>Pterocarpus clade</taxon>
        <taxon>Stylosanthes</taxon>
    </lineage>
</organism>
<gene>
    <name evidence="2" type="ORF">PIB30_082522</name>
</gene>
<evidence type="ECO:0000313" key="3">
    <source>
        <dbReference type="Proteomes" id="UP001341840"/>
    </source>
</evidence>
<evidence type="ECO:0000256" key="1">
    <source>
        <dbReference type="SAM" id="MobiDB-lite"/>
    </source>
</evidence>
<sequence>MPIYSDYHGDFQNSNNSSWDQIQASLKILLSYSLILTNPDPEIQNSEAEFDEGDAATIQNATKFTDPTTISNPAPEIQTTVQSPEITASKIHNLQEDEDESGGRSIYLGCDDRSATIVVQQPPPEPPDLNSVAVTGTYSGAEDGAVAKGNVEDVMTEPNSRNSMDGDEDVKPKTEIGVAVIVEDRTVRLETELRKTAVVSKVGGEDKAADLNSGDQAGVVDNGTMSSVKVGASVRGMCTSMTLEGGTRPRAFVVGGECITLTSRGVEGGAVATVADGGLVMRLLRRFILLTPPPLLAAVLPWDREDRRRTEGDQHRRTVPAPPCELARQGGSSTDGTVASSL</sequence>